<feature type="non-terminal residue" evidence="3">
    <location>
        <position position="563"/>
    </location>
</feature>
<keyword evidence="1" id="KW-0175">Coiled coil</keyword>
<evidence type="ECO:0000256" key="2">
    <source>
        <dbReference type="SAM" id="MobiDB-lite"/>
    </source>
</evidence>
<gene>
    <name evidence="3" type="primary">Sclt1</name>
    <name evidence="3" type="ORF">DAPCHR_R10165</name>
</gene>
<feature type="region of interest" description="Disordered" evidence="2">
    <location>
        <begin position="206"/>
        <end position="229"/>
    </location>
</feature>
<feature type="coiled-coil region" evidence="1">
    <location>
        <begin position="83"/>
        <end position="117"/>
    </location>
</feature>
<protein>
    <submittedName>
        <fullName evidence="3">SCLT1 protein</fullName>
    </submittedName>
</protein>
<dbReference type="GO" id="GO:0045162">
    <property type="term" value="P:clustering of voltage-gated sodium channels"/>
    <property type="evidence" value="ECO:0007669"/>
    <property type="project" value="InterPro"/>
</dbReference>
<dbReference type="Proteomes" id="UP000557315">
    <property type="component" value="Unassembled WGS sequence"/>
</dbReference>
<keyword evidence="4" id="KW-1185">Reference proteome</keyword>
<evidence type="ECO:0000313" key="4">
    <source>
        <dbReference type="Proteomes" id="UP000557315"/>
    </source>
</evidence>
<dbReference type="InterPro" id="IPR038911">
    <property type="entry name" value="SCLT1"/>
</dbReference>
<dbReference type="PANTHER" id="PTHR35970:SF1">
    <property type="entry name" value="SODIUM CHANNEL AND CLATHRIN LINKER 1"/>
    <property type="match status" value="1"/>
</dbReference>
<name>A0A7K6FLL1_9CORV</name>
<proteinExistence type="predicted"/>
<dbReference type="AlphaFoldDB" id="A0A7K6FLL1"/>
<reference evidence="3 4" key="1">
    <citation type="submission" date="2019-09" db="EMBL/GenBank/DDBJ databases">
        <title>Bird 10,000 Genomes (B10K) Project - Family phase.</title>
        <authorList>
            <person name="Zhang G."/>
        </authorList>
    </citation>
    <scope>NUCLEOTIDE SEQUENCE [LARGE SCALE GENOMIC DNA]</scope>
    <source>
        <strain evidence="3">B10K-DU-029-47</strain>
        <tissue evidence="3">Heart</tissue>
    </source>
</reference>
<dbReference type="GO" id="GO:0060271">
    <property type="term" value="P:cilium assembly"/>
    <property type="evidence" value="ECO:0007669"/>
    <property type="project" value="TreeGrafter"/>
</dbReference>
<sequence>SKHVFQLLSLSALVTEYDKCVEEMKEQLQLYQLQMNEMKLKLEEVTKENERLHAELKEPLEKQLEALPFMHLETDIPADEGIVITLQEQLRLAKHEKDQAVERWQTLLQEHDRLQRQYQERLTETQILVTERKKQNDQLASFHQLTRQLHMAKEKIEMTNQQFLKTVTEQSVELEELRKQLRQAKIDGQAANAKLEEMITLKEKLQSQLDREEEDRISAQERETASDKRLQKMQSSLKQLEIRLCVTVQDAERLRAERVALEEQIRELQAKSADLESERYDAVVKVQDCIQLLEEANLEKSQALFEEKQKEEEIKKLKDEMSQLVESTAARIRKEVDTAKKQCNLQVSRLTEEVAALQMECGEKQSQIERAIREKRAVEGELEKIYREHREHESNSRQLEQLHQKYLLAEAAKDDLQLSLQMIQNKLKQLEMNSEEEKSRCQEVISKLQSTLDSEREKSAFVSEQRLKLQQENEQLQNEMDGLRKLAVEAQQRAKIKISTMEHEHAVKEHGYEARLKEMEDTSHKSTAELRRLLVAQQKATNRWKEETKNLMETTEAKISNLK</sequence>
<feature type="non-terminal residue" evidence="3">
    <location>
        <position position="1"/>
    </location>
</feature>
<dbReference type="GO" id="GO:0005814">
    <property type="term" value="C:centriole"/>
    <property type="evidence" value="ECO:0007669"/>
    <property type="project" value="TreeGrafter"/>
</dbReference>
<dbReference type="PANTHER" id="PTHR35970">
    <property type="entry name" value="SODIUM CHANNEL AND CLATHRIN LINKER 1"/>
    <property type="match status" value="1"/>
</dbReference>
<feature type="compositionally biased region" description="Basic and acidic residues" evidence="2">
    <location>
        <begin position="214"/>
        <end position="229"/>
    </location>
</feature>
<dbReference type="EMBL" id="VZRO01004506">
    <property type="protein sequence ID" value="NWV51578.1"/>
    <property type="molecule type" value="Genomic_DNA"/>
</dbReference>
<comment type="caution">
    <text evidence="3">The sequence shown here is derived from an EMBL/GenBank/DDBJ whole genome shotgun (WGS) entry which is preliminary data.</text>
</comment>
<organism evidence="3 4">
    <name type="scientific">Daphoenositta chrysoptera</name>
    <name type="common">varied sittella</name>
    <dbReference type="NCBI Taxonomy" id="254528"/>
    <lineage>
        <taxon>Eukaryota</taxon>
        <taxon>Metazoa</taxon>
        <taxon>Chordata</taxon>
        <taxon>Craniata</taxon>
        <taxon>Vertebrata</taxon>
        <taxon>Euteleostomi</taxon>
        <taxon>Archelosauria</taxon>
        <taxon>Archosauria</taxon>
        <taxon>Dinosauria</taxon>
        <taxon>Saurischia</taxon>
        <taxon>Theropoda</taxon>
        <taxon>Coelurosauria</taxon>
        <taxon>Aves</taxon>
        <taxon>Neognathae</taxon>
        <taxon>Neoaves</taxon>
        <taxon>Telluraves</taxon>
        <taxon>Australaves</taxon>
        <taxon>Passeriformes</taxon>
        <taxon>Corvoidea</taxon>
        <taxon>Pachycephalidae</taxon>
        <taxon>Daphoenositta</taxon>
    </lineage>
</organism>
<feature type="coiled-coil region" evidence="1">
    <location>
        <begin position="251"/>
        <end position="493"/>
    </location>
</feature>
<feature type="coiled-coil region" evidence="1">
    <location>
        <begin position="21"/>
        <end position="55"/>
    </location>
</feature>
<evidence type="ECO:0000313" key="3">
    <source>
        <dbReference type="EMBL" id="NWV51578.1"/>
    </source>
</evidence>
<evidence type="ECO:0000256" key="1">
    <source>
        <dbReference type="SAM" id="Coils"/>
    </source>
</evidence>
<accession>A0A7K6FLL1</accession>